<evidence type="ECO:0000256" key="3">
    <source>
        <dbReference type="ARBA" id="ARBA00023014"/>
    </source>
</evidence>
<evidence type="ECO:0000256" key="1">
    <source>
        <dbReference type="ARBA" id="ARBA00022723"/>
    </source>
</evidence>
<dbReference type="InterPro" id="IPR017896">
    <property type="entry name" value="4Fe4S_Fe-S-bd"/>
</dbReference>
<dbReference type="Gene3D" id="3.30.70.20">
    <property type="match status" value="1"/>
</dbReference>
<organism evidence="5 6">
    <name type="scientific">Desulfobaculum xiamenense</name>
    <dbReference type="NCBI Taxonomy" id="995050"/>
    <lineage>
        <taxon>Bacteria</taxon>
        <taxon>Pseudomonadati</taxon>
        <taxon>Thermodesulfobacteriota</taxon>
        <taxon>Desulfovibrionia</taxon>
        <taxon>Desulfovibrionales</taxon>
        <taxon>Desulfovibrionaceae</taxon>
        <taxon>Desulfobaculum</taxon>
    </lineage>
</organism>
<dbReference type="InterPro" id="IPR002586">
    <property type="entry name" value="CobQ/CobB/MinD/ParA_Nub-bd_dom"/>
</dbReference>
<dbReference type="GO" id="GO:0051536">
    <property type="term" value="F:iron-sulfur cluster binding"/>
    <property type="evidence" value="ECO:0007669"/>
    <property type="project" value="UniProtKB-KW"/>
</dbReference>
<proteinExistence type="predicted"/>
<dbReference type="SUPFAM" id="SSF52540">
    <property type="entry name" value="P-loop containing nucleoside triphosphate hydrolases"/>
    <property type="match status" value="1"/>
</dbReference>
<sequence length="287" mass="30847">MKELVVISGKGGTGKTTVTAALAALAGHKVMADCDVDAADLHLVLAPENRTATEFYSGQVAVIDPERCIRCGECATNCRYEAIDADFTVHKEHCEGCGVCAYVCPTDAAGMIERMCGHWYSSETRFGKMIHAHLGIGEENSGKLVTTVRKEARKAAEEVGAELIITDGPPGVGCPVIASLGGTDLALAVAEPTLSALHDLKRVHKLTRHFQVPMMAVVNKADINPLLTEEIRNWCTESGVEIAGVLPYDQIVTDAQIHGLSVVEHDPDGFGQHMRSVWDKVSRKLFA</sequence>
<accession>A0A846QHF8</accession>
<evidence type="ECO:0000259" key="4">
    <source>
        <dbReference type="PROSITE" id="PS51379"/>
    </source>
</evidence>
<dbReference type="Pfam" id="PF00037">
    <property type="entry name" value="Fer4"/>
    <property type="match status" value="2"/>
</dbReference>
<evidence type="ECO:0000313" key="6">
    <source>
        <dbReference type="Proteomes" id="UP000580856"/>
    </source>
</evidence>
<dbReference type="Proteomes" id="UP000580856">
    <property type="component" value="Unassembled WGS sequence"/>
</dbReference>
<feature type="domain" description="4Fe-4S ferredoxin-type" evidence="4">
    <location>
        <begin position="59"/>
        <end position="88"/>
    </location>
</feature>
<evidence type="ECO:0000313" key="5">
    <source>
        <dbReference type="EMBL" id="NJB66550.1"/>
    </source>
</evidence>
<dbReference type="Pfam" id="PF01656">
    <property type="entry name" value="CbiA"/>
    <property type="match status" value="1"/>
</dbReference>
<dbReference type="Gene3D" id="3.40.50.300">
    <property type="entry name" value="P-loop containing nucleotide triphosphate hydrolases"/>
    <property type="match status" value="1"/>
</dbReference>
<keyword evidence="3" id="KW-0411">Iron-sulfur</keyword>
<keyword evidence="1" id="KW-0479">Metal-binding</keyword>
<name>A0A846QHF8_9BACT</name>
<dbReference type="InterPro" id="IPR027417">
    <property type="entry name" value="P-loop_NTPase"/>
</dbReference>
<keyword evidence="6" id="KW-1185">Reference proteome</keyword>
<feature type="domain" description="4Fe-4S ferredoxin-type" evidence="4">
    <location>
        <begin position="89"/>
        <end position="114"/>
    </location>
</feature>
<evidence type="ECO:0000256" key="2">
    <source>
        <dbReference type="ARBA" id="ARBA00023004"/>
    </source>
</evidence>
<dbReference type="GO" id="GO:0046872">
    <property type="term" value="F:metal ion binding"/>
    <property type="evidence" value="ECO:0007669"/>
    <property type="project" value="UniProtKB-KW"/>
</dbReference>
<gene>
    <name evidence="5" type="ORF">GGQ74_000190</name>
</gene>
<reference evidence="5 6" key="1">
    <citation type="submission" date="2020-03" db="EMBL/GenBank/DDBJ databases">
        <title>Genomic Encyclopedia of Type Strains, Phase IV (KMG-IV): sequencing the most valuable type-strain genomes for metagenomic binning, comparative biology and taxonomic classification.</title>
        <authorList>
            <person name="Goeker M."/>
        </authorList>
    </citation>
    <scope>NUCLEOTIDE SEQUENCE [LARGE SCALE GENOMIC DNA]</scope>
    <source>
        <strain evidence="5 6">DSM 24233</strain>
    </source>
</reference>
<dbReference type="InterPro" id="IPR017900">
    <property type="entry name" value="4Fe4S_Fe_S_CS"/>
</dbReference>
<dbReference type="PROSITE" id="PS00198">
    <property type="entry name" value="4FE4S_FER_1"/>
    <property type="match status" value="1"/>
</dbReference>
<dbReference type="AlphaFoldDB" id="A0A846QHF8"/>
<dbReference type="CDD" id="cd03110">
    <property type="entry name" value="SIMIBI_bact_arch"/>
    <property type="match status" value="1"/>
</dbReference>
<protein>
    <submittedName>
        <fullName evidence="5">MinD superfamily P-loop ATPase</fullName>
    </submittedName>
</protein>
<keyword evidence="2" id="KW-0408">Iron</keyword>
<comment type="caution">
    <text evidence="5">The sequence shown here is derived from an EMBL/GenBank/DDBJ whole genome shotgun (WGS) entry which is preliminary data.</text>
</comment>
<dbReference type="PROSITE" id="PS51379">
    <property type="entry name" value="4FE4S_FER_2"/>
    <property type="match status" value="2"/>
</dbReference>
<dbReference type="RefSeq" id="WP_167939680.1">
    <property type="nucleotide sequence ID" value="NZ_JAATJA010000001.1"/>
</dbReference>
<dbReference type="PANTHER" id="PTHR43534">
    <property type="entry name" value="MIND SUPERFAMILY P-LOOP ATPASE CONTAINING AN INSERTED FERREDOXIN DOMAIN"/>
    <property type="match status" value="1"/>
</dbReference>
<dbReference type="EMBL" id="JAATJA010000001">
    <property type="protein sequence ID" value="NJB66550.1"/>
    <property type="molecule type" value="Genomic_DNA"/>
</dbReference>
<dbReference type="SUPFAM" id="SSF54862">
    <property type="entry name" value="4Fe-4S ferredoxins"/>
    <property type="match status" value="1"/>
</dbReference>
<dbReference type="PANTHER" id="PTHR43534:SF1">
    <property type="entry name" value="4FE-4S CLUSTER CONTAINING PARA FAMILY ATPASE PROTEIN"/>
    <property type="match status" value="1"/>
</dbReference>